<dbReference type="InterPro" id="IPR049712">
    <property type="entry name" value="Poly_export"/>
</dbReference>
<evidence type="ECO:0000259" key="15">
    <source>
        <dbReference type="Pfam" id="PF02563"/>
    </source>
</evidence>
<gene>
    <name evidence="17" type="ORF">GCM10011312_24820</name>
</gene>
<evidence type="ECO:0000256" key="8">
    <source>
        <dbReference type="ARBA" id="ARBA00023047"/>
    </source>
</evidence>
<name>A0A8J2VDD4_9FLAO</name>
<keyword evidence="18" id="KW-1185">Reference proteome</keyword>
<dbReference type="Pfam" id="PF02563">
    <property type="entry name" value="Poly_export"/>
    <property type="match status" value="1"/>
</dbReference>
<dbReference type="GO" id="GO:0015288">
    <property type="term" value="F:porin activity"/>
    <property type="evidence" value="ECO:0007669"/>
    <property type="project" value="UniProtKB-KW"/>
</dbReference>
<comment type="similarity">
    <text evidence="2">Belongs to the BexD/CtrA/VexA family.</text>
</comment>
<dbReference type="GO" id="GO:0009279">
    <property type="term" value="C:cell outer membrane"/>
    <property type="evidence" value="ECO:0007669"/>
    <property type="project" value="UniProtKB-SubCell"/>
</dbReference>
<reference evidence="17" key="1">
    <citation type="journal article" date="2014" name="Int. J. Syst. Evol. Microbiol.">
        <title>Complete genome sequence of Corynebacterium casei LMG S-19264T (=DSM 44701T), isolated from a smear-ripened cheese.</title>
        <authorList>
            <consortium name="US DOE Joint Genome Institute (JGI-PGF)"/>
            <person name="Walter F."/>
            <person name="Albersmeier A."/>
            <person name="Kalinowski J."/>
            <person name="Ruckert C."/>
        </authorList>
    </citation>
    <scope>NUCLEOTIDE SEQUENCE</scope>
    <source>
        <strain evidence="17">CGMCC 1.12924</strain>
    </source>
</reference>
<dbReference type="Pfam" id="PF22461">
    <property type="entry name" value="SLBB_2"/>
    <property type="match status" value="1"/>
</dbReference>
<keyword evidence="10" id="KW-0626">Porin</keyword>
<evidence type="ECO:0000256" key="12">
    <source>
        <dbReference type="ARBA" id="ARBA00023139"/>
    </source>
</evidence>
<keyword evidence="14" id="KW-0449">Lipoprotein</keyword>
<dbReference type="EMBL" id="BMGK01000012">
    <property type="protein sequence ID" value="GGE00347.1"/>
    <property type="molecule type" value="Genomic_DNA"/>
</dbReference>
<evidence type="ECO:0000256" key="6">
    <source>
        <dbReference type="ARBA" id="ARBA00022692"/>
    </source>
</evidence>
<evidence type="ECO:0000313" key="18">
    <source>
        <dbReference type="Proteomes" id="UP000652231"/>
    </source>
</evidence>
<dbReference type="Proteomes" id="UP000652231">
    <property type="component" value="Unassembled WGS sequence"/>
</dbReference>
<keyword evidence="11" id="KW-0472">Membrane</keyword>
<evidence type="ECO:0000256" key="7">
    <source>
        <dbReference type="ARBA" id="ARBA00022729"/>
    </source>
</evidence>
<keyword evidence="3" id="KW-0813">Transport</keyword>
<keyword evidence="8" id="KW-0625">Polysaccharide transport</keyword>
<dbReference type="Gene3D" id="3.10.560.10">
    <property type="entry name" value="Outer membrane lipoprotein wza domain like"/>
    <property type="match status" value="1"/>
</dbReference>
<reference evidence="17" key="2">
    <citation type="submission" date="2020-09" db="EMBL/GenBank/DDBJ databases">
        <authorList>
            <person name="Sun Q."/>
            <person name="Zhou Y."/>
        </authorList>
    </citation>
    <scope>NUCLEOTIDE SEQUENCE</scope>
    <source>
        <strain evidence="17">CGMCC 1.12924</strain>
    </source>
</reference>
<evidence type="ECO:0000256" key="10">
    <source>
        <dbReference type="ARBA" id="ARBA00023114"/>
    </source>
</evidence>
<dbReference type="GO" id="GO:0006811">
    <property type="term" value="P:monoatomic ion transport"/>
    <property type="evidence" value="ECO:0007669"/>
    <property type="project" value="UniProtKB-KW"/>
</dbReference>
<feature type="domain" description="Polysaccharide export protein N-terminal" evidence="15">
    <location>
        <begin position="19"/>
        <end position="111"/>
    </location>
</feature>
<evidence type="ECO:0000256" key="9">
    <source>
        <dbReference type="ARBA" id="ARBA00023065"/>
    </source>
</evidence>
<evidence type="ECO:0000256" key="3">
    <source>
        <dbReference type="ARBA" id="ARBA00022448"/>
    </source>
</evidence>
<dbReference type="InterPro" id="IPR003715">
    <property type="entry name" value="Poly_export_N"/>
</dbReference>
<evidence type="ECO:0000259" key="16">
    <source>
        <dbReference type="Pfam" id="PF22461"/>
    </source>
</evidence>
<keyword evidence="4" id="KW-1134">Transmembrane beta strand</keyword>
<evidence type="ECO:0000256" key="11">
    <source>
        <dbReference type="ARBA" id="ARBA00023136"/>
    </source>
</evidence>
<evidence type="ECO:0000313" key="17">
    <source>
        <dbReference type="EMBL" id="GGE00347.1"/>
    </source>
</evidence>
<dbReference type="GO" id="GO:0046930">
    <property type="term" value="C:pore complex"/>
    <property type="evidence" value="ECO:0007669"/>
    <property type="project" value="UniProtKB-KW"/>
</dbReference>
<keyword evidence="5" id="KW-0762">Sugar transport</keyword>
<evidence type="ECO:0000256" key="1">
    <source>
        <dbReference type="ARBA" id="ARBA00004571"/>
    </source>
</evidence>
<comment type="subcellular location">
    <subcellularLocation>
        <location evidence="1">Cell outer membrane</location>
        <topology evidence="1">Multi-pass membrane protein</topology>
    </subcellularLocation>
</comment>
<organism evidence="17 18">
    <name type="scientific">Planktosalinus lacus</name>
    <dbReference type="NCBI Taxonomy" id="1526573"/>
    <lineage>
        <taxon>Bacteria</taxon>
        <taxon>Pseudomonadati</taxon>
        <taxon>Bacteroidota</taxon>
        <taxon>Flavobacteriia</taxon>
        <taxon>Flavobacteriales</taxon>
        <taxon>Flavobacteriaceae</taxon>
        <taxon>Planktosalinus</taxon>
    </lineage>
</organism>
<dbReference type="InterPro" id="IPR054765">
    <property type="entry name" value="SLBB_dom"/>
</dbReference>
<keyword evidence="9" id="KW-0406">Ion transport</keyword>
<keyword evidence="6" id="KW-0812">Transmembrane</keyword>
<dbReference type="PANTHER" id="PTHR33619">
    <property type="entry name" value="POLYSACCHARIDE EXPORT PROTEIN GFCE-RELATED"/>
    <property type="match status" value="1"/>
</dbReference>
<dbReference type="PANTHER" id="PTHR33619:SF3">
    <property type="entry name" value="POLYSACCHARIDE EXPORT PROTEIN GFCE-RELATED"/>
    <property type="match status" value="1"/>
</dbReference>
<evidence type="ECO:0000256" key="4">
    <source>
        <dbReference type="ARBA" id="ARBA00022452"/>
    </source>
</evidence>
<sequence length="229" mass="25723">MQDIESMEAMTTDNYNPPTIRANDILKINVASFDMEAAMPFNLMQPARNISELGRTNNREIQGYIVNNDGTIEFPVLGTLEVAGKTRQELVTFLKKEIGAYLKDPIINIEIINYKITVLGEVNRPGTFTISNERITLLEALGMAGDLNIYGKRNNILLLREDNGQRIYHKIDITQSDFIQSPFYYLKQNDVIYVQPNSAQVGAAAYNRNATVYISIASVLISIAVLITR</sequence>
<keyword evidence="12" id="KW-0564">Palmitate</keyword>
<dbReference type="GO" id="GO:0015159">
    <property type="term" value="F:polysaccharide transmembrane transporter activity"/>
    <property type="evidence" value="ECO:0007669"/>
    <property type="project" value="InterPro"/>
</dbReference>
<evidence type="ECO:0000256" key="13">
    <source>
        <dbReference type="ARBA" id="ARBA00023237"/>
    </source>
</evidence>
<proteinExistence type="inferred from homology"/>
<feature type="domain" description="SLBB" evidence="16">
    <location>
        <begin position="115"/>
        <end position="194"/>
    </location>
</feature>
<accession>A0A8J2VDD4</accession>
<keyword evidence="13" id="KW-0998">Cell outer membrane</keyword>
<keyword evidence="7" id="KW-0732">Signal</keyword>
<dbReference type="AlphaFoldDB" id="A0A8J2VDD4"/>
<comment type="caution">
    <text evidence="17">The sequence shown here is derived from an EMBL/GenBank/DDBJ whole genome shotgun (WGS) entry which is preliminary data.</text>
</comment>
<evidence type="ECO:0000256" key="14">
    <source>
        <dbReference type="ARBA" id="ARBA00023288"/>
    </source>
</evidence>
<protein>
    <submittedName>
        <fullName evidence="17">Polysaccharide biosynthesis protein</fullName>
    </submittedName>
</protein>
<evidence type="ECO:0000256" key="2">
    <source>
        <dbReference type="ARBA" id="ARBA00009450"/>
    </source>
</evidence>
<evidence type="ECO:0000256" key="5">
    <source>
        <dbReference type="ARBA" id="ARBA00022597"/>
    </source>
</evidence>